<accession>A0A1L8STD1</accession>
<name>A0A1L8STD1_9ENTE</name>
<evidence type="ECO:0000313" key="2">
    <source>
        <dbReference type="Proteomes" id="UP000183700"/>
    </source>
</evidence>
<dbReference type="InterPro" id="IPR003787">
    <property type="entry name" value="Sulphur_relay_DsrE/F-like"/>
</dbReference>
<dbReference type="EMBL" id="JXKM01000007">
    <property type="protein sequence ID" value="OJG35301.1"/>
    <property type="molecule type" value="Genomic_DNA"/>
</dbReference>
<sequence length="108" mass="12277">MKMKLAIILETKEHEKAWNAFRFGVAALKKEHQVKFFLMGEAVEVESIEDEQYDVPSQLKKLTEAGGELLACGTCLKSRQLEEQTACPISTMFDCVEMVEWADQTVTF</sequence>
<dbReference type="STRING" id="319970.RV00_GL002855"/>
<proteinExistence type="predicted"/>
<dbReference type="AlphaFoldDB" id="A0A1L8STD1"/>
<comment type="caution">
    <text evidence="1">The sequence shown here is derived from an EMBL/GenBank/DDBJ whole genome shotgun (WGS) entry which is preliminary data.</text>
</comment>
<protein>
    <submittedName>
        <fullName evidence="1">Uncharacterized protein</fullName>
    </submittedName>
</protein>
<dbReference type="Pfam" id="PF02635">
    <property type="entry name" value="DsrE"/>
    <property type="match status" value="1"/>
</dbReference>
<dbReference type="InterPro" id="IPR027396">
    <property type="entry name" value="DsrEFH-like"/>
</dbReference>
<dbReference type="Proteomes" id="UP000183700">
    <property type="component" value="Unassembled WGS sequence"/>
</dbReference>
<dbReference type="GO" id="GO:0005829">
    <property type="term" value="C:cytosol"/>
    <property type="evidence" value="ECO:0007669"/>
    <property type="project" value="TreeGrafter"/>
</dbReference>
<keyword evidence="2" id="KW-1185">Reference proteome</keyword>
<evidence type="ECO:0000313" key="1">
    <source>
        <dbReference type="EMBL" id="OJG35301.1"/>
    </source>
</evidence>
<dbReference type="PANTHER" id="PTHR34874:SF1">
    <property type="entry name" value="PROTEIN YCHN"/>
    <property type="match status" value="1"/>
</dbReference>
<dbReference type="SUPFAM" id="SSF75169">
    <property type="entry name" value="DsrEFH-like"/>
    <property type="match status" value="1"/>
</dbReference>
<gene>
    <name evidence="1" type="ORF">RV00_GL002855</name>
</gene>
<reference evidence="1 2" key="1">
    <citation type="submission" date="2014-12" db="EMBL/GenBank/DDBJ databases">
        <title>Draft genome sequences of 29 type strains of Enterococci.</title>
        <authorList>
            <person name="Zhong Z."/>
            <person name="Sun Z."/>
            <person name="Liu W."/>
            <person name="Zhang W."/>
            <person name="Zhang H."/>
        </authorList>
    </citation>
    <scope>NUCLEOTIDE SEQUENCE [LARGE SCALE GENOMIC DNA]</scope>
    <source>
        <strain evidence="1 2">DSM 22802</strain>
    </source>
</reference>
<organism evidence="1 2">
    <name type="scientific">Enterococcus devriesei</name>
    <dbReference type="NCBI Taxonomy" id="319970"/>
    <lineage>
        <taxon>Bacteria</taxon>
        <taxon>Bacillati</taxon>
        <taxon>Bacillota</taxon>
        <taxon>Bacilli</taxon>
        <taxon>Lactobacillales</taxon>
        <taxon>Enterococcaceae</taxon>
        <taxon>Enterococcus</taxon>
    </lineage>
</organism>
<dbReference type="Gene3D" id="3.40.1260.10">
    <property type="entry name" value="DsrEFH-like"/>
    <property type="match status" value="1"/>
</dbReference>
<dbReference type="PANTHER" id="PTHR34874">
    <property type="entry name" value="PROTEIN YCHN"/>
    <property type="match status" value="1"/>
</dbReference>